<dbReference type="AlphaFoldDB" id="A0A6B0UQE7"/>
<sequence>MPETWLLVLGTLFRAAPFPKGQVGRLWWGSECAVAGRRFARRGSVADGAVVRWRRGAATQKRPSGVAAFSEPLLVWGLRERGPAPFAPRLQHHSRNAEAGPNQGQQDVIHLEGHLVARTVTTGDQ</sequence>
<dbReference type="EMBL" id="GIFC01009658">
    <property type="protein sequence ID" value="MXU91741.1"/>
    <property type="molecule type" value="Transcribed_RNA"/>
</dbReference>
<proteinExistence type="predicted"/>
<organism evidence="1">
    <name type="scientific">Ixodes ricinus</name>
    <name type="common">Common tick</name>
    <name type="synonym">Acarus ricinus</name>
    <dbReference type="NCBI Taxonomy" id="34613"/>
    <lineage>
        <taxon>Eukaryota</taxon>
        <taxon>Metazoa</taxon>
        <taxon>Ecdysozoa</taxon>
        <taxon>Arthropoda</taxon>
        <taxon>Chelicerata</taxon>
        <taxon>Arachnida</taxon>
        <taxon>Acari</taxon>
        <taxon>Parasitiformes</taxon>
        <taxon>Ixodida</taxon>
        <taxon>Ixodoidea</taxon>
        <taxon>Ixodidae</taxon>
        <taxon>Ixodinae</taxon>
        <taxon>Ixodes</taxon>
    </lineage>
</organism>
<name>A0A6B0UQE7_IXORI</name>
<accession>A0A6B0UQE7</accession>
<protein>
    <submittedName>
        <fullName evidence="1">Uncharacterized protein</fullName>
    </submittedName>
</protein>
<reference evidence="1" key="1">
    <citation type="submission" date="2019-12" db="EMBL/GenBank/DDBJ databases">
        <title>An insight into the sialome of adult female Ixodes ricinus ticks feeding for 6 days.</title>
        <authorList>
            <person name="Perner J."/>
            <person name="Ribeiro J.M.C."/>
        </authorList>
    </citation>
    <scope>NUCLEOTIDE SEQUENCE</scope>
    <source>
        <strain evidence="1">Semi-engorged</strain>
        <tissue evidence="1">Salivary glands</tissue>
    </source>
</reference>
<evidence type="ECO:0000313" key="1">
    <source>
        <dbReference type="EMBL" id="MXU91741.1"/>
    </source>
</evidence>